<name>A0A9X2WUF5_9GAMM</name>
<evidence type="ECO:0000313" key="3">
    <source>
        <dbReference type="EMBL" id="MCT7945651.1"/>
    </source>
</evidence>
<dbReference type="Gene3D" id="3.50.50.60">
    <property type="entry name" value="FAD/NAD(P)-binding domain"/>
    <property type="match status" value="1"/>
</dbReference>
<dbReference type="GO" id="GO:0016491">
    <property type="term" value="F:oxidoreductase activity"/>
    <property type="evidence" value="ECO:0007669"/>
    <property type="project" value="UniProtKB-KW"/>
</dbReference>
<comment type="caution">
    <text evidence="3">The sequence shown here is derived from an EMBL/GenBank/DDBJ whole genome shotgun (WGS) entry which is preliminary data.</text>
</comment>
<organism evidence="3 4">
    <name type="scientific">Shewanella septentrionalis</name>
    <dbReference type="NCBI Taxonomy" id="2952223"/>
    <lineage>
        <taxon>Bacteria</taxon>
        <taxon>Pseudomonadati</taxon>
        <taxon>Pseudomonadota</taxon>
        <taxon>Gammaproteobacteria</taxon>
        <taxon>Alteromonadales</taxon>
        <taxon>Shewanellaceae</taxon>
        <taxon>Shewanella</taxon>
    </lineage>
</organism>
<dbReference type="Gene3D" id="3.30.9.10">
    <property type="entry name" value="D-Amino Acid Oxidase, subunit A, domain 2"/>
    <property type="match status" value="1"/>
</dbReference>
<dbReference type="PANTHER" id="PTHR13847:SF249">
    <property type="entry name" value="OXIDOREDUCTASE-RELATED"/>
    <property type="match status" value="1"/>
</dbReference>
<dbReference type="SUPFAM" id="SSF51905">
    <property type="entry name" value="FAD/NAD(P)-binding domain"/>
    <property type="match status" value="1"/>
</dbReference>
<evidence type="ECO:0000256" key="1">
    <source>
        <dbReference type="ARBA" id="ARBA00023002"/>
    </source>
</evidence>
<accession>A0A9X2WUF5</accession>
<keyword evidence="1" id="KW-0560">Oxidoreductase</keyword>
<dbReference type="EMBL" id="JAMTCC010000014">
    <property type="protein sequence ID" value="MCT7945651.1"/>
    <property type="molecule type" value="Genomic_DNA"/>
</dbReference>
<dbReference type="PANTHER" id="PTHR13847">
    <property type="entry name" value="SARCOSINE DEHYDROGENASE-RELATED"/>
    <property type="match status" value="1"/>
</dbReference>
<dbReference type="InterPro" id="IPR006076">
    <property type="entry name" value="FAD-dep_OxRdtase"/>
</dbReference>
<dbReference type="GO" id="GO:0005737">
    <property type="term" value="C:cytoplasm"/>
    <property type="evidence" value="ECO:0007669"/>
    <property type="project" value="TreeGrafter"/>
</dbReference>
<sequence>MPAQRCASYYNATINQESNYPQLEGDIRVDVVIVGGGFTGVATALELSEKGYKVALIEANKIAWGATGRNGGQVTGSLSGDAAMTKQLRRQIGNEAEDYVWNLRWRGHDIIKNRVAKYGIECDLKFGHIQTAYQMQHMHELKAMHDEAQRRGMGEFMTLVSADEMPAYLGSPLYHGGLVNRRNMHLHSVNLCLGEARAAAGLGALIFENSPVLDIEEGDLATVVTAKGKVRANSVLIAGNAYHKLARPQLRGMLFPASLGNCATAILPDEIASQINPQDLAVYDCRFVLDYYRLTADKRLMFGGGTNYSGRDPKNVAAELRPAIERTFPQLKGVDIEFAWAGMAGIVINRIPQLGKVSPNVFYCQGYSGHGVATSHIMAEIMANAMDGQLREFDLFAGMRHIRIPLNEWFGNQALALGMLYYTLRENWR</sequence>
<dbReference type="Pfam" id="PF01266">
    <property type="entry name" value="DAO"/>
    <property type="match status" value="1"/>
</dbReference>
<dbReference type="RefSeq" id="WP_261272582.1">
    <property type="nucleotide sequence ID" value="NZ_JAMTCC010000014.1"/>
</dbReference>
<gene>
    <name evidence="3" type="ORF">NE536_09770</name>
</gene>
<protein>
    <submittedName>
        <fullName evidence="3">FAD-binding oxidoreductase</fullName>
    </submittedName>
</protein>
<dbReference type="AlphaFoldDB" id="A0A9X2WUF5"/>
<dbReference type="Proteomes" id="UP001155604">
    <property type="component" value="Unassembled WGS sequence"/>
</dbReference>
<proteinExistence type="predicted"/>
<evidence type="ECO:0000313" key="4">
    <source>
        <dbReference type="Proteomes" id="UP001155604"/>
    </source>
</evidence>
<evidence type="ECO:0000259" key="2">
    <source>
        <dbReference type="Pfam" id="PF01266"/>
    </source>
</evidence>
<feature type="domain" description="FAD dependent oxidoreductase" evidence="2">
    <location>
        <begin position="30"/>
        <end position="384"/>
    </location>
</feature>
<keyword evidence="4" id="KW-1185">Reference proteome</keyword>
<reference evidence="3" key="1">
    <citation type="journal article" date="2023" name="Int. J. Syst. Evol. Microbiol.">
        <title>&lt;i&gt;Shewanella septentrionalis&lt;/i&gt; sp. nov. and &lt;i&gt;Shewanella holmiensis&lt;/i&gt; sp. nov., isolated from Baltic Sea water and sediments.</title>
        <authorList>
            <person name="Martin-Rodriguez A.J."/>
            <person name="Thorell K."/>
            <person name="Joffre E."/>
            <person name="Jensie-Markopoulos S."/>
            <person name="Moore E.R.B."/>
            <person name="Sjoling A."/>
        </authorList>
    </citation>
    <scope>NUCLEOTIDE SEQUENCE</scope>
    <source>
        <strain evidence="3">SP1W3</strain>
    </source>
</reference>
<dbReference type="InterPro" id="IPR036188">
    <property type="entry name" value="FAD/NAD-bd_sf"/>
</dbReference>